<evidence type="ECO:0000313" key="3">
    <source>
        <dbReference type="EMBL" id="MBE1575054.1"/>
    </source>
</evidence>
<organism evidence="3 4">
    <name type="scientific">Amycolatopsis roodepoortensis</name>
    <dbReference type="NCBI Taxonomy" id="700274"/>
    <lineage>
        <taxon>Bacteria</taxon>
        <taxon>Bacillati</taxon>
        <taxon>Actinomycetota</taxon>
        <taxon>Actinomycetes</taxon>
        <taxon>Pseudonocardiales</taxon>
        <taxon>Pseudonocardiaceae</taxon>
        <taxon>Amycolatopsis</taxon>
    </lineage>
</organism>
<evidence type="ECO:0000313" key="4">
    <source>
        <dbReference type="Proteomes" id="UP000656548"/>
    </source>
</evidence>
<gene>
    <name evidence="3" type="ORF">H4W30_002101</name>
</gene>
<dbReference type="RefSeq" id="WP_191334956.1">
    <property type="nucleotide sequence ID" value="NZ_JADBEJ010000003.1"/>
</dbReference>
<feature type="region of interest" description="Disordered" evidence="1">
    <location>
        <begin position="82"/>
        <end position="123"/>
    </location>
</feature>
<protein>
    <recommendedName>
        <fullName evidence="2">Terminase small subunit actinomycetes phage-type domain-containing protein</fullName>
    </recommendedName>
</protein>
<dbReference type="Pfam" id="PF23931">
    <property type="entry name" value="Terminase_6"/>
    <property type="match status" value="1"/>
</dbReference>
<feature type="compositionally biased region" description="Basic and acidic residues" evidence="1">
    <location>
        <begin position="102"/>
        <end position="114"/>
    </location>
</feature>
<reference evidence="3 4" key="1">
    <citation type="submission" date="2020-10" db="EMBL/GenBank/DDBJ databases">
        <title>Sequencing the genomes of 1000 actinobacteria strains.</title>
        <authorList>
            <person name="Klenk H.-P."/>
        </authorList>
    </citation>
    <scope>NUCLEOTIDE SEQUENCE [LARGE SCALE GENOMIC DNA]</scope>
    <source>
        <strain evidence="3 4">DSM 46661</strain>
    </source>
</reference>
<evidence type="ECO:0000259" key="2">
    <source>
        <dbReference type="Pfam" id="PF23931"/>
    </source>
</evidence>
<keyword evidence="4" id="KW-1185">Reference proteome</keyword>
<evidence type="ECO:0000256" key="1">
    <source>
        <dbReference type="SAM" id="MobiDB-lite"/>
    </source>
</evidence>
<comment type="caution">
    <text evidence="3">The sequence shown here is derived from an EMBL/GenBank/DDBJ whole genome shotgun (WGS) entry which is preliminary data.</text>
</comment>
<accession>A0ABR9L2S0</accession>
<dbReference type="Proteomes" id="UP000656548">
    <property type="component" value="Unassembled WGS sequence"/>
</dbReference>
<proteinExistence type="predicted"/>
<feature type="domain" description="Terminase small subunit actinomycetes phage-type" evidence="2">
    <location>
        <begin position="37"/>
        <end position="108"/>
    </location>
</feature>
<sequence>MTGKELDAPVIVTVMDGYSSVSEALSVTLDELDLGREDAAASQLARRVAEVLDRERDGRKTAELARQMLAVLESLGATPAARKAVLPQGGPAERSPTQQAKDSLKAEMQDELNVRRAARGSTS</sequence>
<dbReference type="EMBL" id="JADBEJ010000003">
    <property type="protein sequence ID" value="MBE1575054.1"/>
    <property type="molecule type" value="Genomic_DNA"/>
</dbReference>
<name>A0ABR9L2S0_9PSEU</name>
<dbReference type="InterPro" id="IPR057630">
    <property type="entry name" value="Terminase_6"/>
</dbReference>